<dbReference type="AlphaFoldDB" id="A0A844GC73"/>
<proteinExistence type="predicted"/>
<sequence>MMSTPNPNFSPEVEAINGQPIYFDGWETTLSADWDGTGVPPLADWITLDTALLNRQYSSAYIAVEWIDGGKTFRRKFILYCPRAGRIASGKLPDMATSAQTPWTSMPAGSRVYMPVFSADLQKLMNTAPTCFPYVVNGDQWAPVLGWSPTIKNADGSAFTFPVIDDTTTATSLVLLCYRTGFFYVVLQSTLLGGEMPWFDLPPGYTGGGSGGVPQ</sequence>
<organism evidence="1 2">
    <name type="scientific">Paludibacterium denitrificans</name>
    <dbReference type="NCBI Taxonomy" id="2675226"/>
    <lineage>
        <taxon>Bacteria</taxon>
        <taxon>Pseudomonadati</taxon>
        <taxon>Pseudomonadota</taxon>
        <taxon>Betaproteobacteria</taxon>
        <taxon>Neisseriales</taxon>
        <taxon>Chromobacteriaceae</taxon>
        <taxon>Paludibacterium</taxon>
    </lineage>
</organism>
<keyword evidence="2" id="KW-1185">Reference proteome</keyword>
<evidence type="ECO:0000313" key="2">
    <source>
        <dbReference type="Proteomes" id="UP000446658"/>
    </source>
</evidence>
<accession>A0A844GC73</accession>
<evidence type="ECO:0000313" key="1">
    <source>
        <dbReference type="EMBL" id="MTD32507.1"/>
    </source>
</evidence>
<gene>
    <name evidence="1" type="ORF">GKE73_01975</name>
</gene>
<reference evidence="1 2" key="1">
    <citation type="submission" date="2019-11" db="EMBL/GenBank/DDBJ databases">
        <title>Draft genome sequence of Paludibacterium sp. dN18-1.</title>
        <authorList>
            <person name="Im W.-T."/>
        </authorList>
    </citation>
    <scope>NUCLEOTIDE SEQUENCE [LARGE SCALE GENOMIC DNA]</scope>
    <source>
        <strain evidence="2">dN 18-1</strain>
    </source>
</reference>
<protein>
    <submittedName>
        <fullName evidence="1">Uncharacterized protein</fullName>
    </submittedName>
</protein>
<dbReference type="Proteomes" id="UP000446658">
    <property type="component" value="Unassembled WGS sequence"/>
</dbReference>
<dbReference type="EMBL" id="WLYX01000001">
    <property type="protein sequence ID" value="MTD32507.1"/>
    <property type="molecule type" value="Genomic_DNA"/>
</dbReference>
<name>A0A844GC73_9NEIS</name>
<comment type="caution">
    <text evidence="1">The sequence shown here is derived from an EMBL/GenBank/DDBJ whole genome shotgun (WGS) entry which is preliminary data.</text>
</comment>